<dbReference type="PANTHER" id="PTHR23079">
    <property type="entry name" value="RNA-DEPENDENT RNA POLYMERASE"/>
    <property type="match status" value="1"/>
</dbReference>
<dbReference type="OrthoDB" id="10055769at2759"/>
<keyword evidence="4" id="KW-1185">Reference proteome</keyword>
<comment type="caution">
    <text evidence="3">The sequence shown here is derived from an EMBL/GenBank/DDBJ whole genome shotgun (WGS) entry which is preliminary data.</text>
</comment>
<dbReference type="Proteomes" id="UP000664203">
    <property type="component" value="Unassembled WGS sequence"/>
</dbReference>
<evidence type="ECO:0000313" key="4">
    <source>
        <dbReference type="Proteomes" id="UP000664203"/>
    </source>
</evidence>
<dbReference type="InterPro" id="IPR057596">
    <property type="entry name" value="RDRP_core"/>
</dbReference>
<evidence type="ECO:0000256" key="1">
    <source>
        <dbReference type="SAM" id="MobiDB-lite"/>
    </source>
</evidence>
<name>A0A8H3F925_9LECA</name>
<protein>
    <recommendedName>
        <fullName evidence="2">RDRP core domain-containing protein</fullName>
    </recommendedName>
</protein>
<feature type="region of interest" description="Disordered" evidence="1">
    <location>
        <begin position="245"/>
        <end position="304"/>
    </location>
</feature>
<gene>
    <name evidence="3" type="ORF">ALECFALPRED_001668</name>
</gene>
<feature type="domain" description="RDRP core" evidence="2">
    <location>
        <begin position="617"/>
        <end position="1280"/>
    </location>
</feature>
<dbReference type="GO" id="GO:0003968">
    <property type="term" value="F:RNA-directed RNA polymerase activity"/>
    <property type="evidence" value="ECO:0007669"/>
    <property type="project" value="UniProtKB-KW"/>
</dbReference>
<accession>A0A8H3F925</accession>
<dbReference type="EMBL" id="CAJPDR010000141">
    <property type="protein sequence ID" value="CAF9920922.1"/>
    <property type="molecule type" value="Genomic_DNA"/>
</dbReference>
<dbReference type="Gene3D" id="1.10.8.790">
    <property type="entry name" value="RNA-dependent RNA polymerase, slab domain, helical subdomain-like"/>
    <property type="match status" value="1"/>
</dbReference>
<reference evidence="3" key="1">
    <citation type="submission" date="2021-03" db="EMBL/GenBank/DDBJ databases">
        <authorList>
            <person name="Tagirdzhanova G."/>
        </authorList>
    </citation>
    <scope>NUCLEOTIDE SEQUENCE</scope>
</reference>
<dbReference type="Pfam" id="PF05183">
    <property type="entry name" value="RdRP"/>
    <property type="match status" value="1"/>
</dbReference>
<feature type="region of interest" description="Disordered" evidence="1">
    <location>
        <begin position="149"/>
        <end position="209"/>
    </location>
</feature>
<feature type="compositionally biased region" description="Polar residues" evidence="1">
    <location>
        <begin position="284"/>
        <end position="294"/>
    </location>
</feature>
<evidence type="ECO:0000313" key="3">
    <source>
        <dbReference type="EMBL" id="CAF9920922.1"/>
    </source>
</evidence>
<proteinExistence type="predicted"/>
<dbReference type="GO" id="GO:0030422">
    <property type="term" value="P:siRNA processing"/>
    <property type="evidence" value="ECO:0007669"/>
    <property type="project" value="TreeGrafter"/>
</dbReference>
<dbReference type="InterPro" id="IPR007855">
    <property type="entry name" value="RDRP"/>
</dbReference>
<sequence>MLPLPQTPSKADAGIENIKKLLSTKWGIQLPARDSTWSPSKRDLNRVEDKIVAFIQFLYFKKPPQEGALDYALNQFEKNAVQIISKWHFKPYGDPDVLPSLEASKSALHQEFLKKRPALSEKAITELTENLKHFLDLTVDQVKAGKKFPKSIKNEDKPIPTNEVSPTKPNLSKRHSSLALWLRSKREPGPAKGEVPPAQHPSSSDDYPDSEMAELLVNADAMDTSYAVPIQAATVRMAGEPAILEHNSSSEDTYETPPTTPPWRRNPSLGPSTDRKRSHPDSVQAPTPRNVSRKTSSEKSAQEQELTLKYQSIYQHYPNIPNPMPPPDRSSTTITTKSQYEFPRQSAQKKSSESDSARFFGSFDNTTSISSSMTSATTSAWTSPNISFSATSSWTSPDSSFSATSLAASFDASVDGTDTTVRGSWDNPLRAPLWSRSLLGSESDDAKWYEVEENKLSTDKTRASSDPMDLDSESTVTNQNAFKAEILNLQRQVEAEAKTNATVVGEPLASRLHTQSPFVQVPENYPSVPFRQLYEITRVASTCKLDISNFLICFKSTFDSYDRLWSSLCSIAKTHGAQIPERSSLAAWDRAGSKFEGVSLTGKLKLLDQQKGPCFEFQLNPLKVEPSYRLSRQFGSDRFCVLGIPGLGPDGLPSYLKQYHAPARESIIKWLVDTDHRFLGRTWRAFYTKPDASKKKGIRNSVKDSRYRIYFFAEDGIGFKDGERRGEVDPRVLDRRRITVKDMMEWFMPFKSNLNQPSLKFFARLALGVSSTVATVEFSPTEIFRADDARADTPGQWRLSYKRSDEKKRQTNPSKSRAPVMNDGCARVSRSAARGIADCLGLDNIPCVFQGRIGGAKGIWMIDAQDETPSKLGRNYWIEITDSQLKFEGHARDDFHPDPARVTFEVNAWAKRLSSGSLNFQLLPILVDRGVPPDIFARLLDQDLTARVGELEVAMDSGLALRKWNQEINPVTEERTRYGGIEMQGGLPLSSAETINWFTEHGFQPKSCRYLKDQLYQAIKAYCLRLESKMNIGLGQSTYAYMIADPLAILEEDEIHLGFSNVFHDPKSGFDQSMLHNMDVLVARLPAHLPSDVQKVRAVFKPELMMYRDVIVFPSKGSVSLASKLSGGDYDGDQAWVCWDPDIVQPFRNADVPPIPKLESYGIEKDSTTVADLLAHPNYTNTFLRHAFNFNLQANMLGICTLYHESYCYHEKAIDSPQAVSIAILLGNLVDSAKGGFQFDEAKWAAYLKANKLHRGLSKPAYRNRQKAKPTDNLIDHLVFVVAKRARQKALQEFDKHFNDVSPRDDDLFRIRNEEVEAAKSNGSLAEVLQNLRRDLETIHTFWRINARPEDADEDLHRPPRKSDAPSFRTIVERCRADFVNLKPTTLNESPPAEISDRITGWQRDHARGRSSRWDLLKASVAFYHYYQTSFIWHTAGIELGEIKATAGGRGAYRAVVGEVFEAFKLNRKVVDGARRRELAEKEGGGRVEEDEDEFGVWDWGVDDC</sequence>
<organism evidence="3 4">
    <name type="scientific">Alectoria fallacina</name>
    <dbReference type="NCBI Taxonomy" id="1903189"/>
    <lineage>
        <taxon>Eukaryota</taxon>
        <taxon>Fungi</taxon>
        <taxon>Dikarya</taxon>
        <taxon>Ascomycota</taxon>
        <taxon>Pezizomycotina</taxon>
        <taxon>Lecanoromycetes</taxon>
        <taxon>OSLEUM clade</taxon>
        <taxon>Lecanoromycetidae</taxon>
        <taxon>Lecanorales</taxon>
        <taxon>Lecanorineae</taxon>
        <taxon>Parmeliaceae</taxon>
        <taxon>Alectoria</taxon>
    </lineage>
</organism>
<feature type="region of interest" description="Disordered" evidence="1">
    <location>
        <begin position="800"/>
        <end position="821"/>
    </location>
</feature>
<dbReference type="PANTHER" id="PTHR23079:SF14">
    <property type="entry name" value="RNA-DEPENDENT RNA POLYMERASE"/>
    <property type="match status" value="1"/>
</dbReference>
<evidence type="ECO:0000259" key="2">
    <source>
        <dbReference type="Pfam" id="PF05183"/>
    </source>
</evidence>
<dbReference type="GO" id="GO:0003723">
    <property type="term" value="F:RNA binding"/>
    <property type="evidence" value="ECO:0007669"/>
    <property type="project" value="UniProtKB-KW"/>
</dbReference>
<dbReference type="GO" id="GO:0031380">
    <property type="term" value="C:nuclear RNA-directed RNA polymerase complex"/>
    <property type="evidence" value="ECO:0007669"/>
    <property type="project" value="TreeGrafter"/>
</dbReference>